<evidence type="ECO:0000313" key="2">
    <source>
        <dbReference type="EMBL" id="ALM13082.1"/>
    </source>
</evidence>
<dbReference type="Proteomes" id="UP000069135">
    <property type="component" value="Chromosome"/>
</dbReference>
<protein>
    <submittedName>
        <fullName evidence="2">Uncharacterized protein</fullName>
    </submittedName>
</protein>
<feature type="chain" id="PRO_5009797839" evidence="1">
    <location>
        <begin position="24"/>
        <end position="155"/>
    </location>
</feature>
<accession>A0A0S1SKT8</accession>
<accession>A0A0S1SHQ4</accession>
<gene>
    <name evidence="2" type="ORF">PeribacterD1_0387</name>
</gene>
<keyword evidence="1" id="KW-0732">Signal</keyword>
<evidence type="ECO:0000313" key="3">
    <source>
        <dbReference type="Proteomes" id="UP000069135"/>
    </source>
</evidence>
<proteinExistence type="predicted"/>
<dbReference type="EMBL" id="CP013065">
    <property type="protein sequence ID" value="ALM13082.1"/>
    <property type="molecule type" value="Genomic_DNA"/>
</dbReference>
<dbReference type="AlphaFoldDB" id="A0A0S1SHQ4"/>
<dbReference type="KEGG" id="prf:PeribacterA2_0387"/>
<dbReference type="STRING" id="1735162.PeribacterB2_0387"/>
<accession>A0A0S1SUL4</accession>
<evidence type="ECO:0000256" key="1">
    <source>
        <dbReference type="SAM" id="SignalP"/>
    </source>
</evidence>
<accession>A0A0S1SQ57</accession>
<sequence>MRTFLSALTLSLLSLSLPFSALATETEEELTPEQTQRQMWDTECRAALPYGQGDLEAALLYRLRQCVNRKQNAWTIEQKLAKERERLSNREEREKARRQTVLTRLRTGAQHRIENALPRRAEQGTLLLRYRSRRRYQQVHESIRQPGSTNATTEE</sequence>
<name>A0A0S1SHQ4_9BACT</name>
<reference evidence="2 3" key="2">
    <citation type="journal article" date="2016" name="PeerJ">
        <title>Analysis of five complete genome sequences for members of the class Peribacteria in the recently recognized Peregrinibacteria bacterial phylum.</title>
        <authorList>
            <person name="Anantharaman K."/>
            <person name="Brown C.T."/>
            <person name="Burstein D."/>
            <person name="Castelle C.J."/>
            <person name="Probst A.J."/>
            <person name="Thomas B.C."/>
            <person name="Williams K.H."/>
            <person name="Banfield J.F."/>
        </authorList>
    </citation>
    <scope>NUCLEOTIDE SEQUENCE [LARGE SCALE GENOMIC DNA]</scope>
    <source>
        <strain evidence="2">RIFOXYD1_FULL_PER-ii_59_16</strain>
    </source>
</reference>
<organism evidence="2 3">
    <name type="scientific">Candidatus Peribacter riflensis</name>
    <dbReference type="NCBI Taxonomy" id="1735162"/>
    <lineage>
        <taxon>Bacteria</taxon>
        <taxon>Candidatus Peregrinibacteriota</taxon>
        <taxon>Candidatus Peribacteria</taxon>
        <taxon>Candidatus Peribacterales</taxon>
        <taxon>Candidatus Peribacteraceae</taxon>
        <taxon>Candidatus Peribacter</taxon>
    </lineage>
</organism>
<feature type="signal peptide" evidence="1">
    <location>
        <begin position="1"/>
        <end position="23"/>
    </location>
</feature>
<reference evidence="3" key="1">
    <citation type="submission" date="2015-10" db="EMBL/GenBank/DDBJ databases">
        <title>Analysis of five complete genome sequences for members of the class Peribacteria in the recently recognized Peregrinibacteria bacterial phylum.</title>
        <authorList>
            <person name="Anantharaman K."/>
            <person name="Brown C.T."/>
            <person name="Burstein D."/>
            <person name="Castelle C.J."/>
            <person name="Probst A.J."/>
            <person name="Thomas B.C."/>
            <person name="Williams K.H."/>
            <person name="Banfield J.F."/>
        </authorList>
    </citation>
    <scope>NUCLEOTIDE SEQUENCE [LARGE SCALE GENOMIC DNA]</scope>
</reference>
<accession>A0A0S1SNB8</accession>